<feature type="region of interest" description="Disordered" evidence="7">
    <location>
        <begin position="163"/>
        <end position="187"/>
    </location>
</feature>
<dbReference type="CDD" id="cd16011">
    <property type="entry name" value="iPGM_like"/>
    <property type="match status" value="1"/>
</dbReference>
<sequence>MKKIHKAVMLIIDGLGDRPIDEFGGLTPLEAARTPCFDMLARGGITGLMDPLSPGIRVGTDVGHLALFGYNPLKVYWGRGPIEAVGVGINLRPGDVALRCNFATVDENFVIINRRAGRIRNTAPLAAALDNMSLGDGMRAIFKPATEHRAVLVLSGDRLSAEITNSDPGPVSEGEPVREVKPKHPGQPLAEKTARLVNEFVRKSYEILRDHEMNKERLKKGLPPANIVITRGAGMAVKMRSLTERFDIKGCCVTGESTIAGVAQMAGFSVLMNEKLTANIDTDLDEKARLTLEGLKTADLVVTHIKGVDLVAHDHRPREKLAFIEKTDQMLQKIIDGLDDPQDTFVAVTADHSTPCVIGEHSADPVPVLIHGEGVLVDEVRSYGERACARGGLCRIRANDFLLSLLDLMGVTYRFGS</sequence>
<name>A0A419F177_9BACT</name>
<comment type="catalytic activity">
    <reaction evidence="1">
        <text>(2R)-2-phosphoglycerate = (2R)-3-phosphoglycerate</text>
        <dbReference type="Rhea" id="RHEA:15901"/>
        <dbReference type="ChEBI" id="CHEBI:58272"/>
        <dbReference type="ChEBI" id="CHEBI:58289"/>
        <dbReference type="EC" id="5.4.2.12"/>
    </reaction>
</comment>
<comment type="caution">
    <text evidence="9">The sequence shown here is derived from an EMBL/GenBank/DDBJ whole genome shotgun (WGS) entry which is preliminary data.</text>
</comment>
<dbReference type="InterPro" id="IPR042253">
    <property type="entry name" value="Pglycerate_mutase_ApgM_sf"/>
</dbReference>
<dbReference type="GO" id="GO:0006096">
    <property type="term" value="P:glycolytic process"/>
    <property type="evidence" value="ECO:0007669"/>
    <property type="project" value="UniProtKB-KW"/>
</dbReference>
<evidence type="ECO:0000256" key="5">
    <source>
        <dbReference type="ARBA" id="ARBA00023152"/>
    </source>
</evidence>
<dbReference type="Gene3D" id="3.40.720.10">
    <property type="entry name" value="Alkaline Phosphatase, subunit A"/>
    <property type="match status" value="2"/>
</dbReference>
<protein>
    <submittedName>
        <fullName evidence="9">2,3-bisphosphoglycerate-independent phosphoglycerate mutase</fullName>
        <ecNumber evidence="9">5.4.2.12</ecNumber>
    </submittedName>
</protein>
<accession>A0A419F177</accession>
<evidence type="ECO:0000256" key="2">
    <source>
        <dbReference type="ARBA" id="ARBA00002315"/>
    </source>
</evidence>
<dbReference type="AlphaFoldDB" id="A0A419F177"/>
<evidence type="ECO:0000256" key="1">
    <source>
        <dbReference type="ARBA" id="ARBA00000370"/>
    </source>
</evidence>
<dbReference type="HAMAP" id="MF_01402_A">
    <property type="entry name" value="ApgM_A"/>
    <property type="match status" value="1"/>
</dbReference>
<evidence type="ECO:0000256" key="6">
    <source>
        <dbReference type="ARBA" id="ARBA00023235"/>
    </source>
</evidence>
<dbReference type="PANTHER" id="PTHR31209:SF0">
    <property type="entry name" value="METALLOENZYME DOMAIN-CONTAINING PROTEIN"/>
    <property type="match status" value="1"/>
</dbReference>
<comment type="pathway">
    <text evidence="3">Carbohydrate degradation.</text>
</comment>
<comment type="similarity">
    <text evidence="4">Belongs to the BPG-independent phosphoglycerate mutase family. A-PGAM subfamily.</text>
</comment>
<dbReference type="NCBIfam" id="TIGR00306">
    <property type="entry name" value="apgM"/>
    <property type="match status" value="1"/>
</dbReference>
<dbReference type="InterPro" id="IPR017850">
    <property type="entry name" value="Alkaline_phosphatase_core_sf"/>
</dbReference>
<dbReference type="GO" id="GO:0046872">
    <property type="term" value="F:metal ion binding"/>
    <property type="evidence" value="ECO:0007669"/>
    <property type="project" value="InterPro"/>
</dbReference>
<evidence type="ECO:0000313" key="9">
    <source>
        <dbReference type="EMBL" id="RJP71844.1"/>
    </source>
</evidence>
<feature type="domain" description="Metalloenzyme" evidence="8">
    <location>
        <begin position="6"/>
        <end position="401"/>
    </location>
</feature>
<organism evidence="9 10">
    <name type="scientific">Candidatus Abyssobacteria bacterium SURF_17</name>
    <dbReference type="NCBI Taxonomy" id="2093361"/>
    <lineage>
        <taxon>Bacteria</taxon>
        <taxon>Pseudomonadati</taxon>
        <taxon>Candidatus Hydrogenedentota</taxon>
        <taxon>Candidatus Abyssobacteria</taxon>
    </lineage>
</organism>
<dbReference type="InterPro" id="IPR023665">
    <property type="entry name" value="ApgAM_prokaryotes"/>
</dbReference>
<dbReference type="GO" id="GO:0004619">
    <property type="term" value="F:phosphoglycerate mutase activity"/>
    <property type="evidence" value="ECO:0007669"/>
    <property type="project" value="UniProtKB-EC"/>
</dbReference>
<dbReference type="Proteomes" id="UP000285961">
    <property type="component" value="Unassembled WGS sequence"/>
</dbReference>
<gene>
    <name evidence="9" type="ORF">C4532_06965</name>
</gene>
<dbReference type="NCBIfam" id="NF003104">
    <property type="entry name" value="PRK04024.1"/>
    <property type="match status" value="1"/>
</dbReference>
<dbReference type="EMBL" id="QZKI01000054">
    <property type="protein sequence ID" value="RJP71844.1"/>
    <property type="molecule type" value="Genomic_DNA"/>
</dbReference>
<reference evidence="9 10" key="1">
    <citation type="journal article" date="2017" name="ISME J.">
        <title>Energy and carbon metabolisms in a deep terrestrial subsurface fluid microbial community.</title>
        <authorList>
            <person name="Momper L."/>
            <person name="Jungbluth S.P."/>
            <person name="Lee M.D."/>
            <person name="Amend J.P."/>
        </authorList>
    </citation>
    <scope>NUCLEOTIDE SEQUENCE [LARGE SCALE GENOMIC DNA]</scope>
    <source>
        <strain evidence="9">SURF_17</strain>
    </source>
</reference>
<evidence type="ECO:0000259" key="8">
    <source>
        <dbReference type="Pfam" id="PF01676"/>
    </source>
</evidence>
<dbReference type="Pfam" id="PF10143">
    <property type="entry name" value="PhosphMutase"/>
    <property type="match status" value="1"/>
</dbReference>
<dbReference type="Gene3D" id="3.30.70.2130">
    <property type="entry name" value="Metalloenzyme domain"/>
    <property type="match status" value="1"/>
</dbReference>
<evidence type="ECO:0000256" key="3">
    <source>
        <dbReference type="ARBA" id="ARBA00004921"/>
    </source>
</evidence>
<dbReference type="SUPFAM" id="SSF53649">
    <property type="entry name" value="Alkaline phosphatase-like"/>
    <property type="match status" value="1"/>
</dbReference>
<evidence type="ECO:0000313" key="10">
    <source>
        <dbReference type="Proteomes" id="UP000285961"/>
    </source>
</evidence>
<dbReference type="InterPro" id="IPR004456">
    <property type="entry name" value="Pglycerate_mutase_ApgM"/>
</dbReference>
<evidence type="ECO:0000256" key="4">
    <source>
        <dbReference type="ARBA" id="ARBA00005524"/>
    </source>
</evidence>
<dbReference type="InterPro" id="IPR006124">
    <property type="entry name" value="Metalloenzyme"/>
</dbReference>
<proteinExistence type="inferred from homology"/>
<dbReference type="Pfam" id="PF01676">
    <property type="entry name" value="Metalloenzyme"/>
    <property type="match status" value="1"/>
</dbReference>
<keyword evidence="6 9" id="KW-0413">Isomerase</keyword>
<dbReference type="PANTHER" id="PTHR31209">
    <property type="entry name" value="COFACTOR-INDEPENDENT PHOSPHOGLYCERATE MUTASE"/>
    <property type="match status" value="1"/>
</dbReference>
<evidence type="ECO:0000256" key="7">
    <source>
        <dbReference type="SAM" id="MobiDB-lite"/>
    </source>
</evidence>
<dbReference type="EC" id="5.4.2.12" evidence="9"/>
<keyword evidence="5" id="KW-0324">Glycolysis</keyword>
<comment type="function">
    <text evidence="2">Catalyzes the interconversion of 2-phosphoglycerate and 3-phosphoglycerate.</text>
</comment>
<dbReference type="PIRSF" id="PIRSF006392">
    <property type="entry name" value="IPGAM_arch"/>
    <property type="match status" value="1"/>
</dbReference>